<reference evidence="8" key="1">
    <citation type="journal article" date="2019" name="Int. J. Syst. Evol. Microbiol.">
        <title>The Global Catalogue of Microorganisms (GCM) 10K type strain sequencing project: providing services to taxonomists for standard genome sequencing and annotation.</title>
        <authorList>
            <consortium name="The Broad Institute Genomics Platform"/>
            <consortium name="The Broad Institute Genome Sequencing Center for Infectious Disease"/>
            <person name="Wu L."/>
            <person name="Ma J."/>
        </authorList>
    </citation>
    <scope>NUCLEOTIDE SEQUENCE [LARGE SCALE GENOMIC DNA]</scope>
    <source>
        <strain evidence="8">CCUG 62953</strain>
    </source>
</reference>
<dbReference type="RefSeq" id="WP_386802298.1">
    <property type="nucleotide sequence ID" value="NZ_JBHTMU010000009.1"/>
</dbReference>
<organism evidence="7 8">
    <name type="scientific">Litorisediminicola beolgyonensis</name>
    <dbReference type="NCBI Taxonomy" id="1173614"/>
    <lineage>
        <taxon>Bacteria</taxon>
        <taxon>Pseudomonadati</taxon>
        <taxon>Pseudomonadota</taxon>
        <taxon>Alphaproteobacteria</taxon>
        <taxon>Rhodobacterales</taxon>
        <taxon>Paracoccaceae</taxon>
        <taxon>Litorisediminicola</taxon>
    </lineage>
</organism>
<dbReference type="InterPro" id="IPR001173">
    <property type="entry name" value="Glyco_trans_2-like"/>
</dbReference>
<proteinExistence type="predicted"/>
<dbReference type="Proteomes" id="UP001597135">
    <property type="component" value="Unassembled WGS sequence"/>
</dbReference>
<keyword evidence="8" id="KW-1185">Reference proteome</keyword>
<evidence type="ECO:0000313" key="8">
    <source>
        <dbReference type="Proteomes" id="UP001597135"/>
    </source>
</evidence>
<dbReference type="GO" id="GO:0016757">
    <property type="term" value="F:glycosyltransferase activity"/>
    <property type="evidence" value="ECO:0007669"/>
    <property type="project" value="UniProtKB-KW"/>
</dbReference>
<evidence type="ECO:0000256" key="5">
    <source>
        <dbReference type="ARBA" id="ARBA00023136"/>
    </source>
</evidence>
<keyword evidence="4 7" id="KW-0808">Transferase</keyword>
<evidence type="ECO:0000256" key="1">
    <source>
        <dbReference type="ARBA" id="ARBA00004236"/>
    </source>
</evidence>
<evidence type="ECO:0000313" key="7">
    <source>
        <dbReference type="EMBL" id="MFD1342238.1"/>
    </source>
</evidence>
<dbReference type="PANTHER" id="PTHR43646:SF2">
    <property type="entry name" value="GLYCOSYLTRANSFERASE 2-LIKE DOMAIN-CONTAINING PROTEIN"/>
    <property type="match status" value="1"/>
</dbReference>
<evidence type="ECO:0000256" key="4">
    <source>
        <dbReference type="ARBA" id="ARBA00022679"/>
    </source>
</evidence>
<dbReference type="EMBL" id="JBHTMU010000009">
    <property type="protein sequence ID" value="MFD1342238.1"/>
    <property type="molecule type" value="Genomic_DNA"/>
</dbReference>
<sequence>MTEPNLGLSIIIPASNEAALIRACLRSLVDQHWTRTAPVEVVVVANGCSDDTAKRARAFTQAFSDRGWHLHVVERGQGGKIGALNAGDAVARGGMRVYLDADVVLAADLLDALADALAVPQARYASGRIDITAPSNLASRAYARMWRRVPFMAEGVPGCGLFAVNAAGRMRWGAFPDVASDDTYVRLLFAPEERIAVSPAYLWPVVEGLSALVRVRRRQDRGVAEIAERYPELVANEGKPHLPLGRKLAMALRDPVGFAVYSGVALAARMGRDDGGWSRGR</sequence>
<evidence type="ECO:0000259" key="6">
    <source>
        <dbReference type="Pfam" id="PF00535"/>
    </source>
</evidence>
<name>A0ABW3ZGS6_9RHOB</name>
<keyword evidence="3 7" id="KW-0328">Glycosyltransferase</keyword>
<comment type="subcellular location">
    <subcellularLocation>
        <location evidence="1">Cell membrane</location>
    </subcellularLocation>
</comment>
<evidence type="ECO:0000256" key="2">
    <source>
        <dbReference type="ARBA" id="ARBA00022475"/>
    </source>
</evidence>
<accession>A0ABW3ZGS6</accession>
<dbReference type="InterPro" id="IPR029044">
    <property type="entry name" value="Nucleotide-diphossugar_trans"/>
</dbReference>
<keyword evidence="5" id="KW-0472">Membrane</keyword>
<dbReference type="Pfam" id="PF00535">
    <property type="entry name" value="Glycos_transf_2"/>
    <property type="match status" value="1"/>
</dbReference>
<feature type="domain" description="Glycosyltransferase 2-like" evidence="6">
    <location>
        <begin position="9"/>
        <end position="140"/>
    </location>
</feature>
<keyword evidence="2" id="KW-1003">Cell membrane</keyword>
<dbReference type="PANTHER" id="PTHR43646">
    <property type="entry name" value="GLYCOSYLTRANSFERASE"/>
    <property type="match status" value="1"/>
</dbReference>
<comment type="caution">
    <text evidence="7">The sequence shown here is derived from an EMBL/GenBank/DDBJ whole genome shotgun (WGS) entry which is preliminary data.</text>
</comment>
<dbReference type="EC" id="2.4.-.-" evidence="7"/>
<evidence type="ECO:0000256" key="3">
    <source>
        <dbReference type="ARBA" id="ARBA00022676"/>
    </source>
</evidence>
<dbReference type="SUPFAM" id="SSF53448">
    <property type="entry name" value="Nucleotide-diphospho-sugar transferases"/>
    <property type="match status" value="1"/>
</dbReference>
<protein>
    <submittedName>
        <fullName evidence="7">Glycosyltransferase</fullName>
        <ecNumber evidence="7">2.4.-.-</ecNumber>
    </submittedName>
</protein>
<gene>
    <name evidence="7" type="ORF">ACFQ4E_07395</name>
</gene>
<dbReference type="Gene3D" id="3.90.550.10">
    <property type="entry name" value="Spore Coat Polysaccharide Biosynthesis Protein SpsA, Chain A"/>
    <property type="match status" value="1"/>
</dbReference>